<comment type="cofactor">
    <cofactor evidence="1">
        <name>Mn(2+)</name>
        <dbReference type="ChEBI" id="CHEBI:29035"/>
    </cofactor>
</comment>
<feature type="domain" description="Phosphoenolpyruvate carboxykinase C-terminal P-loop" evidence="13">
    <location>
        <begin position="1"/>
        <end position="295"/>
    </location>
</feature>
<dbReference type="HAMAP" id="MF_00452">
    <property type="entry name" value="PEPCK_GTP"/>
    <property type="match status" value="1"/>
</dbReference>
<feature type="domain" description="Phosphoenolpyruvate carboxykinase C-terminal P-loop" evidence="13">
    <location>
        <begin position="537"/>
        <end position="883"/>
    </location>
</feature>
<dbReference type="GO" id="GO:0071333">
    <property type="term" value="P:cellular response to glucose stimulus"/>
    <property type="evidence" value="ECO:0007669"/>
    <property type="project" value="TreeGrafter"/>
</dbReference>
<dbReference type="InterPro" id="IPR035078">
    <property type="entry name" value="PEP_carboxykinase_GTP_N"/>
</dbReference>
<reference evidence="15" key="1">
    <citation type="submission" date="2021-01" db="EMBL/GenBank/DDBJ databases">
        <authorList>
            <person name="Corre E."/>
            <person name="Pelletier E."/>
            <person name="Niang G."/>
            <person name="Scheremetjew M."/>
            <person name="Finn R."/>
            <person name="Kale V."/>
            <person name="Holt S."/>
            <person name="Cochrane G."/>
            <person name="Meng A."/>
            <person name="Brown T."/>
            <person name="Cohen L."/>
        </authorList>
    </citation>
    <scope>NUCLEOTIDE SEQUENCE</scope>
    <source>
        <strain evidence="15">CCMP1594</strain>
    </source>
</reference>
<evidence type="ECO:0000256" key="2">
    <source>
        <dbReference type="ARBA" id="ARBA00004742"/>
    </source>
</evidence>
<dbReference type="Gene3D" id="3.40.449.10">
    <property type="entry name" value="Phosphoenolpyruvate Carboxykinase, domain 1"/>
    <property type="match status" value="1"/>
</dbReference>
<keyword evidence="9" id="KW-0210">Decarboxylase</keyword>
<dbReference type="GO" id="GO:0004613">
    <property type="term" value="F:phosphoenolpyruvate carboxykinase (GTP) activity"/>
    <property type="evidence" value="ECO:0007669"/>
    <property type="project" value="UniProtKB-EC"/>
</dbReference>
<dbReference type="EMBL" id="HBJA01114903">
    <property type="protein sequence ID" value="CAE0828283.1"/>
    <property type="molecule type" value="Transcribed_RNA"/>
</dbReference>
<keyword evidence="12" id="KW-0456">Lyase</keyword>
<evidence type="ECO:0000256" key="5">
    <source>
        <dbReference type="ARBA" id="ARBA00012306"/>
    </source>
</evidence>
<evidence type="ECO:0000256" key="4">
    <source>
        <dbReference type="ARBA" id="ARBA00011245"/>
    </source>
</evidence>
<evidence type="ECO:0000256" key="7">
    <source>
        <dbReference type="ARBA" id="ARBA00022723"/>
    </source>
</evidence>
<dbReference type="GO" id="GO:0006094">
    <property type="term" value="P:gluconeogenesis"/>
    <property type="evidence" value="ECO:0007669"/>
    <property type="project" value="UniProtKB-KW"/>
</dbReference>
<dbReference type="SUPFAM" id="SSF68923">
    <property type="entry name" value="PEP carboxykinase N-terminal domain"/>
    <property type="match status" value="1"/>
</dbReference>
<comment type="subunit">
    <text evidence="4">Monomer.</text>
</comment>
<dbReference type="PANTHER" id="PTHR11561:SF0">
    <property type="entry name" value="PHOSPHOENOLPYRUVATE CARBOXYKINASE [GTP]-RELATED"/>
    <property type="match status" value="1"/>
</dbReference>
<evidence type="ECO:0000259" key="13">
    <source>
        <dbReference type="Pfam" id="PF00821"/>
    </source>
</evidence>
<dbReference type="EC" id="4.1.1.32" evidence="5"/>
<evidence type="ECO:0000313" key="15">
    <source>
        <dbReference type="EMBL" id="CAE0828283.1"/>
    </source>
</evidence>
<gene>
    <name evidence="15" type="ORF">EGYM00163_LOCUS39552</name>
</gene>
<comment type="similarity">
    <text evidence="3">Belongs to the phosphoenolpyruvate carboxykinase [GTP] family.</text>
</comment>
<feature type="domain" description="Phosphoenolpyruvate carboxykinase GTP-utilising N-terminal" evidence="14">
    <location>
        <begin position="313"/>
        <end position="533"/>
    </location>
</feature>
<dbReference type="GO" id="GO:0033993">
    <property type="term" value="P:response to lipid"/>
    <property type="evidence" value="ECO:0007669"/>
    <property type="project" value="TreeGrafter"/>
</dbReference>
<dbReference type="GO" id="GO:0006107">
    <property type="term" value="P:oxaloacetate metabolic process"/>
    <property type="evidence" value="ECO:0007669"/>
    <property type="project" value="TreeGrafter"/>
</dbReference>
<evidence type="ECO:0000256" key="11">
    <source>
        <dbReference type="ARBA" id="ARBA00023211"/>
    </source>
</evidence>
<dbReference type="InterPro" id="IPR008210">
    <property type="entry name" value="PEP_carboxykinase_N"/>
</dbReference>
<keyword evidence="7" id="KW-0479">Metal-binding</keyword>
<dbReference type="GO" id="GO:0019543">
    <property type="term" value="P:propionate catabolic process"/>
    <property type="evidence" value="ECO:0007669"/>
    <property type="project" value="TreeGrafter"/>
</dbReference>
<evidence type="ECO:0000256" key="9">
    <source>
        <dbReference type="ARBA" id="ARBA00022793"/>
    </source>
</evidence>
<evidence type="ECO:0000256" key="10">
    <source>
        <dbReference type="ARBA" id="ARBA00023134"/>
    </source>
</evidence>
<evidence type="ECO:0000259" key="14">
    <source>
        <dbReference type="Pfam" id="PF17297"/>
    </source>
</evidence>
<keyword evidence="6" id="KW-0312">Gluconeogenesis</keyword>
<keyword evidence="8" id="KW-0547">Nucleotide-binding</keyword>
<comment type="pathway">
    <text evidence="2">Carbohydrate biosynthesis; gluconeogenesis.</text>
</comment>
<sequence>MYAINPEAGFFGVAPGTSTKSNLSAMVTLEKNSIFTNVALTPDGDVWWEGMTKTPPAELTDWTGQPWTPGCGRKAAHPNSRYTTPASQCPVIDPAWEDPNGVPVCAILFGGRRPNLVPLVTEAYIWDQGVFMGSIIGSQLTAAAEGTVGQVRRDPFAMLPFCGYNMADYFGHWTHFREKLGFLSPKIFYVNWFRQDSTGRFIWPGFGENSRVLKWVCERVDGVGKARPTPLGYLPTHDALDTDGIDINPQDMLDLLSVDTEGWLQEITEIRKYYDQFGDRLPMALLQNAAALESRLHGGANVAPTQNEELLSWVEVMKQSLTPDDIHWCNGSDAEYQFLCDLLVQRGTFVRLNPENHPNSFVARSNPDDVVRHSKDVFVCAQSQQDVGPTNNWADPQLMKDKLSSLFQGSMKGRTMYIVPFCLGPLDCKLSKVGIQLTDSPYAVLGLRATTRMGYRVLNLLSKDQPFAKLVHSVGAPLAAGQQDVPWPCNPEKRLIVQFSDTAELWSYGSGYGANSIMSKACFALRLGSVMAKREKWLVSRCVIISVAPPTGAKYYMCLLLPSSCGKTGLAMMVPKIPGWKVTCVGDDIAWLYIGRDGRLYAINPENGFFDTATGRSTIRDTGIIETIKSNTIFSNVAVTGEGNVWWEGLTKDPPQQITDWQGKPWTPGSGTPAAFWNGRYLTPHSNCPCMDPDSEHPQGVPISAFVFGSRRTDTLPLVHEAYHWAAGTAIGATLSTLDAGQIKYDPYAMRSYCGIDIYDYIAQWDALRDELGYNLPKVFHMNYFREDADGHIMWPGYGENSRLLKWIWQRIDGSGKVARTPIGFVPPAQELDTKGLDLSPEVVTKLLKVDRDEWDAEVDRIRSFYRKLGKVPDSLEAELKAILTRFDTQMSACGIPFSDTSVPAGAYHTQAR</sequence>
<dbReference type="PANTHER" id="PTHR11561">
    <property type="entry name" value="PHOSPHOENOLPYRUVATE CARBOXYKINASE"/>
    <property type="match status" value="1"/>
</dbReference>
<dbReference type="Pfam" id="PF17297">
    <property type="entry name" value="PEPCK_N"/>
    <property type="match status" value="1"/>
</dbReference>
<dbReference type="InterPro" id="IPR013035">
    <property type="entry name" value="PEP_carboxykinase_C"/>
</dbReference>
<dbReference type="Gene3D" id="2.170.8.10">
    <property type="entry name" value="Phosphoenolpyruvate Carboxykinase, domain 2"/>
    <property type="match status" value="1"/>
</dbReference>
<dbReference type="NCBIfam" id="NF003253">
    <property type="entry name" value="PRK04210.1"/>
    <property type="match status" value="1"/>
</dbReference>
<dbReference type="GO" id="GO:0005525">
    <property type="term" value="F:GTP binding"/>
    <property type="evidence" value="ECO:0007669"/>
    <property type="project" value="UniProtKB-KW"/>
</dbReference>
<evidence type="ECO:0000256" key="6">
    <source>
        <dbReference type="ARBA" id="ARBA00022432"/>
    </source>
</evidence>
<dbReference type="GO" id="GO:0042594">
    <property type="term" value="P:response to starvation"/>
    <property type="evidence" value="ECO:0007669"/>
    <property type="project" value="TreeGrafter"/>
</dbReference>
<dbReference type="Pfam" id="PF00821">
    <property type="entry name" value="PEPCK_GTP"/>
    <property type="match status" value="2"/>
</dbReference>
<dbReference type="Gene3D" id="3.90.228.20">
    <property type="match status" value="2"/>
</dbReference>
<accession>A0A7S4G7Y6</accession>
<protein>
    <recommendedName>
        <fullName evidence="5">phosphoenolpyruvate carboxykinase (GTP)</fullName>
        <ecNumber evidence="5">4.1.1.32</ecNumber>
    </recommendedName>
</protein>
<dbReference type="GO" id="GO:0046327">
    <property type="term" value="P:glycerol biosynthetic process from pyruvate"/>
    <property type="evidence" value="ECO:0007669"/>
    <property type="project" value="TreeGrafter"/>
</dbReference>
<dbReference type="InterPro" id="IPR008209">
    <property type="entry name" value="PEP_carboxykinase_GTP"/>
</dbReference>
<dbReference type="CDD" id="cd00819">
    <property type="entry name" value="PEPCK_GTP"/>
    <property type="match status" value="1"/>
</dbReference>
<evidence type="ECO:0000256" key="12">
    <source>
        <dbReference type="ARBA" id="ARBA00023239"/>
    </source>
</evidence>
<evidence type="ECO:0000256" key="1">
    <source>
        <dbReference type="ARBA" id="ARBA00001936"/>
    </source>
</evidence>
<dbReference type="InterPro" id="IPR035077">
    <property type="entry name" value="PEP_carboxykinase_GTP_C"/>
</dbReference>
<evidence type="ECO:0000256" key="8">
    <source>
        <dbReference type="ARBA" id="ARBA00022741"/>
    </source>
</evidence>
<dbReference type="AlphaFoldDB" id="A0A7S4G7Y6"/>
<dbReference type="SUPFAM" id="SSF53795">
    <property type="entry name" value="PEP carboxykinase-like"/>
    <property type="match status" value="2"/>
</dbReference>
<dbReference type="FunFam" id="3.40.449.10:FF:000005">
    <property type="entry name" value="Phosphoenolpyruvate carboxykinase [GTP]"/>
    <property type="match status" value="1"/>
</dbReference>
<name>A0A7S4G7Y6_9EUGL</name>
<dbReference type="GO" id="GO:0030145">
    <property type="term" value="F:manganese ion binding"/>
    <property type="evidence" value="ECO:0007669"/>
    <property type="project" value="TreeGrafter"/>
</dbReference>
<evidence type="ECO:0000256" key="3">
    <source>
        <dbReference type="ARBA" id="ARBA00005796"/>
    </source>
</evidence>
<keyword evidence="11" id="KW-0464">Manganese</keyword>
<organism evidence="15">
    <name type="scientific">Eutreptiella gymnastica</name>
    <dbReference type="NCBI Taxonomy" id="73025"/>
    <lineage>
        <taxon>Eukaryota</taxon>
        <taxon>Discoba</taxon>
        <taxon>Euglenozoa</taxon>
        <taxon>Euglenida</taxon>
        <taxon>Spirocuta</taxon>
        <taxon>Euglenophyceae</taxon>
        <taxon>Eutreptiales</taxon>
        <taxon>Eutreptiaceae</taxon>
        <taxon>Eutreptiella</taxon>
    </lineage>
</organism>
<dbReference type="GO" id="GO:0005829">
    <property type="term" value="C:cytosol"/>
    <property type="evidence" value="ECO:0007669"/>
    <property type="project" value="TreeGrafter"/>
</dbReference>
<keyword evidence="10" id="KW-0342">GTP-binding</keyword>
<proteinExistence type="inferred from homology"/>